<dbReference type="InterPro" id="IPR002110">
    <property type="entry name" value="Ankyrin_rpt"/>
</dbReference>
<protein>
    <submittedName>
        <fullName evidence="1">Ankyrin-3 (ANK-3) (Ankyrin-G)</fullName>
    </submittedName>
</protein>
<dbReference type="Gene3D" id="3.80.10.10">
    <property type="entry name" value="Ribonuclease Inhibitor"/>
    <property type="match status" value="1"/>
</dbReference>
<dbReference type="PANTHER" id="PTHR24126">
    <property type="entry name" value="ANKYRIN REPEAT, PH AND SEC7 DOMAIN CONTAINING PROTEIN SECG-RELATED"/>
    <property type="match status" value="1"/>
</dbReference>
<keyword evidence="2" id="KW-1185">Reference proteome</keyword>
<dbReference type="PROSITE" id="PS50088">
    <property type="entry name" value="ANK_REPEAT"/>
    <property type="match status" value="8"/>
</dbReference>
<dbReference type="EMBL" id="CAXAMM010018180">
    <property type="protein sequence ID" value="CAK9042861.1"/>
    <property type="molecule type" value="Genomic_DNA"/>
</dbReference>
<dbReference type="SUPFAM" id="SSF52047">
    <property type="entry name" value="RNI-like"/>
    <property type="match status" value="1"/>
</dbReference>
<reference evidence="1 2" key="1">
    <citation type="submission" date="2024-02" db="EMBL/GenBank/DDBJ databases">
        <authorList>
            <person name="Chen Y."/>
            <person name="Shah S."/>
            <person name="Dougan E. K."/>
            <person name="Thang M."/>
            <person name="Chan C."/>
        </authorList>
    </citation>
    <scope>NUCLEOTIDE SEQUENCE [LARGE SCALE GENOMIC DNA]</scope>
</reference>
<dbReference type="InterPro" id="IPR032675">
    <property type="entry name" value="LRR_dom_sf"/>
</dbReference>
<proteinExistence type="predicted"/>
<sequence>MSASEGAEVDAKGRSALHLAALSCEMEEVERLVTSGADIEATDKKGFTPLHLASEVGHLDVVDRLTEAKADLEAIGGCFSRTPLHLAAEKGHCQVVDRLLAAKAAVEAQDQYGRTPLHLAAESGHPATVDRLVAGGATVDVKSFNGQTPLHLAAEYCGHPKLAQRLLDAGADLKADYHGDTPWQCARENHKDDVAFLRGATPAVDEEEGWFPLHSATFDNDVEEVEHQLVGANIEDADKRGFTPLHLASEVGHLDVVDRLTEAKADLEAKGGEYSYTPPLHCAAQSGHPATVDRLLAAGAAVDAKDNNGQTPLHYAAHYGRSEAAQRLVDAGADVDAQDVMRTTPWVLARETGKARQMAPVLRPVYVSSLGGRNVPCGHWPERRVIELKEEAEQKLGCKICELIASSGKPLQERLTLEEDGVNCWDHITAVALVPTDPTESTDHHASGRQSGEFAAGDARGSNQETQGGYLGAVGALGPRSKYDLQDPQQLIRLFLDAKIGLMRLEYLQEMLAADRRFPRRQEADFEVTAAGLPAIVQPSELQRVEIDAVGNMSMCIMDPTPRRVTVLIVSISHVWESMEHPDPHGFQLHQIVQKCPPVTSTRSVWIFYDFSSLYQYGGRTDQQERDFREALEHMHTLYAHEAVKVQIVEELTPETWKRPGIVNAFSEKAGRVIPIPIDQLTANMTPCRLRGWCQAERQWSSLRISLASCVPMPPDLFRRKMEEQGLRFTHHDDKELVMKLQAQVFAEKVLTTRQLMAELLDKDALDGLCEALPFYADLDEIVVTGNLLPRKAAVAVAKTNARSYQMESCGLQDEDVEDVVATLLHCDKVEELRLGRNNIGHRGLQALGDLRKAKPNLYIDVLDERNLRNADFAPDMKDDAQINVETPKMISVASPARAVRV</sequence>
<dbReference type="SMART" id="SM00248">
    <property type="entry name" value="ANK"/>
    <property type="match status" value="8"/>
</dbReference>
<dbReference type="Pfam" id="PF00023">
    <property type="entry name" value="Ank"/>
    <property type="match status" value="1"/>
</dbReference>
<dbReference type="Proteomes" id="UP001642464">
    <property type="component" value="Unassembled WGS sequence"/>
</dbReference>
<comment type="caution">
    <text evidence="1">The sequence shown here is derived from an EMBL/GenBank/DDBJ whole genome shotgun (WGS) entry which is preliminary data.</text>
</comment>
<evidence type="ECO:0000313" key="1">
    <source>
        <dbReference type="EMBL" id="CAK9042861.1"/>
    </source>
</evidence>
<dbReference type="SUPFAM" id="SSF48403">
    <property type="entry name" value="Ankyrin repeat"/>
    <property type="match status" value="1"/>
</dbReference>
<dbReference type="Gene3D" id="1.25.40.20">
    <property type="entry name" value="Ankyrin repeat-containing domain"/>
    <property type="match status" value="5"/>
</dbReference>
<accession>A0ABP0LVU9</accession>
<dbReference type="Pfam" id="PF12796">
    <property type="entry name" value="Ank_2"/>
    <property type="match status" value="4"/>
</dbReference>
<evidence type="ECO:0000313" key="2">
    <source>
        <dbReference type="Proteomes" id="UP001642464"/>
    </source>
</evidence>
<name>A0ABP0LVU9_9DINO</name>
<dbReference type="PRINTS" id="PR01415">
    <property type="entry name" value="ANKYRIN"/>
</dbReference>
<dbReference type="InterPro" id="IPR036770">
    <property type="entry name" value="Ankyrin_rpt-contain_sf"/>
</dbReference>
<dbReference type="PANTHER" id="PTHR24126:SF14">
    <property type="entry name" value="ANK_REP_REGION DOMAIN-CONTAINING PROTEIN"/>
    <property type="match status" value="1"/>
</dbReference>
<dbReference type="PROSITE" id="PS50297">
    <property type="entry name" value="ANK_REP_REGION"/>
    <property type="match status" value="8"/>
</dbReference>
<gene>
    <name evidence="1" type="ORF">SCF082_LOCUS24595</name>
</gene>
<organism evidence="1 2">
    <name type="scientific">Durusdinium trenchii</name>
    <dbReference type="NCBI Taxonomy" id="1381693"/>
    <lineage>
        <taxon>Eukaryota</taxon>
        <taxon>Sar</taxon>
        <taxon>Alveolata</taxon>
        <taxon>Dinophyceae</taxon>
        <taxon>Suessiales</taxon>
        <taxon>Symbiodiniaceae</taxon>
        <taxon>Durusdinium</taxon>
    </lineage>
</organism>